<gene>
    <name evidence="2" type="ORF">BCL74_0943</name>
</gene>
<protein>
    <submittedName>
        <fullName evidence="2">Uncharacterized protein</fullName>
    </submittedName>
</protein>
<dbReference type="Proteomes" id="UP000277424">
    <property type="component" value="Unassembled WGS sequence"/>
</dbReference>
<name>A0A420WQ52_9PROT</name>
<comment type="caution">
    <text evidence="2">The sequence shown here is derived from an EMBL/GenBank/DDBJ whole genome shotgun (WGS) entry which is preliminary data.</text>
</comment>
<accession>A0A420WQ52</accession>
<reference evidence="2 3" key="1">
    <citation type="submission" date="2018-10" db="EMBL/GenBank/DDBJ databases">
        <title>Comparative analysis of microorganisms from saline springs in Andes Mountain Range, Colombia.</title>
        <authorList>
            <person name="Rubin E."/>
        </authorList>
    </citation>
    <scope>NUCLEOTIDE SEQUENCE [LARGE SCALE GENOMIC DNA]</scope>
    <source>
        <strain evidence="2 3">USBA 36</strain>
    </source>
</reference>
<dbReference type="RefSeq" id="WP_121217935.1">
    <property type="nucleotide sequence ID" value="NZ_RBIG01000001.1"/>
</dbReference>
<evidence type="ECO:0000313" key="2">
    <source>
        <dbReference type="EMBL" id="RKQ73164.1"/>
    </source>
</evidence>
<evidence type="ECO:0000256" key="1">
    <source>
        <dbReference type="SAM" id="MobiDB-lite"/>
    </source>
</evidence>
<proteinExistence type="predicted"/>
<sequence length="176" mass="19538">MTGVEPEKTMTAAKTTPNARERALSPVDIRDCQHDRMAMPFAEQFSLWAMRLWVDGRRGQPVEHALEGAFRRLHRPDALRSLELFMLSLAHGAIRPIRLWPACSRPVSDDEARLLDLLRYSQAGEQFAPALLCRSFLRPAAAAVAARLGRDLALELAGAGLHFPLGTAAQHEVRHG</sequence>
<feature type="region of interest" description="Disordered" evidence="1">
    <location>
        <begin position="1"/>
        <end position="21"/>
    </location>
</feature>
<evidence type="ECO:0000313" key="3">
    <source>
        <dbReference type="Proteomes" id="UP000277424"/>
    </source>
</evidence>
<dbReference type="EMBL" id="RBIG01000001">
    <property type="protein sequence ID" value="RKQ73164.1"/>
    <property type="molecule type" value="Genomic_DNA"/>
</dbReference>
<dbReference type="OrthoDB" id="7358224at2"/>
<dbReference type="AlphaFoldDB" id="A0A420WQ52"/>
<organism evidence="2 3">
    <name type="scientific">Oceanibaculum indicum</name>
    <dbReference type="NCBI Taxonomy" id="526216"/>
    <lineage>
        <taxon>Bacteria</taxon>
        <taxon>Pseudomonadati</taxon>
        <taxon>Pseudomonadota</taxon>
        <taxon>Alphaproteobacteria</taxon>
        <taxon>Rhodospirillales</taxon>
        <taxon>Oceanibaculaceae</taxon>
        <taxon>Oceanibaculum</taxon>
    </lineage>
</organism>